<reference evidence="9" key="1">
    <citation type="submission" date="2025-08" db="UniProtKB">
        <authorList>
            <consortium name="RefSeq"/>
        </authorList>
    </citation>
    <scope>IDENTIFICATION</scope>
    <source>
        <tissue evidence="9">Testes</tissue>
    </source>
</reference>
<dbReference type="InterPro" id="IPR012561">
    <property type="entry name" value="Ferlin_B-domain"/>
</dbReference>
<protein>
    <submittedName>
        <fullName evidence="9">Myoferlin-like</fullName>
    </submittedName>
</protein>
<dbReference type="InterPro" id="IPR012560">
    <property type="entry name" value="Ferlin_A-domain"/>
</dbReference>
<accession>A0ABM0LYT2</accession>
<name>A0ABM0LYT2_SACKO</name>
<evidence type="ECO:0000313" key="9">
    <source>
        <dbReference type="RefSeq" id="XP_006812923.1"/>
    </source>
</evidence>
<feature type="non-terminal residue" evidence="9">
    <location>
        <position position="1"/>
    </location>
</feature>
<dbReference type="Proteomes" id="UP000694865">
    <property type="component" value="Unplaced"/>
</dbReference>
<keyword evidence="4" id="KW-1133">Transmembrane helix</keyword>
<feature type="domain" description="Ferlin B-domain" evidence="7">
    <location>
        <begin position="102"/>
        <end position="179"/>
    </location>
</feature>
<evidence type="ECO:0000256" key="4">
    <source>
        <dbReference type="ARBA" id="ARBA00022989"/>
    </source>
</evidence>
<gene>
    <name evidence="9" type="primary">LOC102804071</name>
</gene>
<keyword evidence="3" id="KW-0677">Repeat</keyword>
<feature type="domain" description="Ferlin A-domain" evidence="6">
    <location>
        <begin position="9"/>
        <end position="75"/>
    </location>
</feature>
<evidence type="ECO:0000259" key="7">
    <source>
        <dbReference type="SMART" id="SM01201"/>
    </source>
</evidence>
<keyword evidence="2" id="KW-0812">Transmembrane</keyword>
<dbReference type="InterPro" id="IPR037721">
    <property type="entry name" value="Ferlin"/>
</dbReference>
<comment type="subcellular location">
    <subcellularLocation>
        <location evidence="1">Membrane</location>
    </subcellularLocation>
</comment>
<dbReference type="Pfam" id="PF08150">
    <property type="entry name" value="FerB"/>
    <property type="match status" value="1"/>
</dbReference>
<keyword evidence="5" id="KW-0472">Membrane</keyword>
<evidence type="ECO:0000256" key="5">
    <source>
        <dbReference type="ARBA" id="ARBA00023136"/>
    </source>
</evidence>
<evidence type="ECO:0000259" key="6">
    <source>
        <dbReference type="SMART" id="SM01200"/>
    </source>
</evidence>
<dbReference type="GeneID" id="102804071"/>
<dbReference type="PANTHER" id="PTHR12546:SF33">
    <property type="entry name" value="SPERM VESICLE FUSION PROTEIN FER-1"/>
    <property type="match status" value="1"/>
</dbReference>
<evidence type="ECO:0000256" key="2">
    <source>
        <dbReference type="ARBA" id="ARBA00022692"/>
    </source>
</evidence>
<evidence type="ECO:0000256" key="1">
    <source>
        <dbReference type="ARBA" id="ARBA00004370"/>
    </source>
</evidence>
<evidence type="ECO:0000313" key="8">
    <source>
        <dbReference type="Proteomes" id="UP000694865"/>
    </source>
</evidence>
<dbReference type="SMART" id="SM01201">
    <property type="entry name" value="FerB"/>
    <property type="match status" value="1"/>
</dbReference>
<sequence>QTNLNKVTIAVRAVSPTAEIATQLIALLDFLIQDCCTQLPQIDPTKHRANELDMRRQEMRNMELARIKAEATKLRENATDVNEVVNEIEGYIQALRQLAVEPQNSIPDIVIWMLSARKRIAYFRIPAYDVLYSPYKDASGKFCNKLRTIFLKYPGTKSENAIGAESIPCMLRLKVWLGLQEHEQSYGHDHGGGLMAVFAETVSKNHANLL</sequence>
<organism evidence="8 9">
    <name type="scientific">Saccoglossus kowalevskii</name>
    <name type="common">Acorn worm</name>
    <dbReference type="NCBI Taxonomy" id="10224"/>
    <lineage>
        <taxon>Eukaryota</taxon>
        <taxon>Metazoa</taxon>
        <taxon>Hemichordata</taxon>
        <taxon>Enteropneusta</taxon>
        <taxon>Harrimaniidae</taxon>
        <taxon>Saccoglossus</taxon>
    </lineage>
</organism>
<proteinExistence type="predicted"/>
<dbReference type="PANTHER" id="PTHR12546">
    <property type="entry name" value="FER-1-LIKE"/>
    <property type="match status" value="1"/>
</dbReference>
<keyword evidence="8" id="KW-1185">Reference proteome</keyword>
<dbReference type="RefSeq" id="XP_006812923.1">
    <property type="nucleotide sequence ID" value="XM_006812860.1"/>
</dbReference>
<dbReference type="Pfam" id="PF08165">
    <property type="entry name" value="FerA"/>
    <property type="match status" value="1"/>
</dbReference>
<dbReference type="SMART" id="SM01200">
    <property type="entry name" value="FerA"/>
    <property type="match status" value="1"/>
</dbReference>
<evidence type="ECO:0000256" key="3">
    <source>
        <dbReference type="ARBA" id="ARBA00022737"/>
    </source>
</evidence>